<protein>
    <recommendedName>
        <fullName evidence="1">Peptidase A1 domain-containing protein</fullName>
    </recommendedName>
</protein>
<name>A0A420YP51_9PEZI</name>
<dbReference type="InterPro" id="IPR033121">
    <property type="entry name" value="PEPTIDASE_A1"/>
</dbReference>
<dbReference type="InterPro" id="IPR021109">
    <property type="entry name" value="Peptidase_aspartic_dom_sf"/>
</dbReference>
<dbReference type="EMBL" id="QVQW01000001">
    <property type="protein sequence ID" value="RKU49575.1"/>
    <property type="molecule type" value="Genomic_DNA"/>
</dbReference>
<dbReference type="InterPro" id="IPR034164">
    <property type="entry name" value="Pepsin-like_dom"/>
</dbReference>
<dbReference type="OrthoDB" id="4074350at2759"/>
<dbReference type="Gene3D" id="2.40.70.10">
    <property type="entry name" value="Acid Proteases"/>
    <property type="match status" value="2"/>
</dbReference>
<dbReference type="Proteomes" id="UP000275385">
    <property type="component" value="Unassembled WGS sequence"/>
</dbReference>
<feature type="domain" description="Peptidase A1" evidence="1">
    <location>
        <begin position="60"/>
        <end position="396"/>
    </location>
</feature>
<dbReference type="SUPFAM" id="SSF50630">
    <property type="entry name" value="Acid proteases"/>
    <property type="match status" value="1"/>
</dbReference>
<dbReference type="STRING" id="177199.A0A420YP51"/>
<dbReference type="CDD" id="cd05471">
    <property type="entry name" value="pepsin_like"/>
    <property type="match status" value="1"/>
</dbReference>
<evidence type="ECO:0000313" key="3">
    <source>
        <dbReference type="Proteomes" id="UP000275385"/>
    </source>
</evidence>
<dbReference type="PROSITE" id="PS51767">
    <property type="entry name" value="PEPTIDASE_A1"/>
    <property type="match status" value="1"/>
</dbReference>
<proteinExistence type="predicted"/>
<comment type="caution">
    <text evidence="2">The sequence shown here is derived from an EMBL/GenBank/DDBJ whole genome shotgun (WGS) entry which is preliminary data.</text>
</comment>
<organism evidence="2 3">
    <name type="scientific">Coniochaeta pulveracea</name>
    <dbReference type="NCBI Taxonomy" id="177199"/>
    <lineage>
        <taxon>Eukaryota</taxon>
        <taxon>Fungi</taxon>
        <taxon>Dikarya</taxon>
        <taxon>Ascomycota</taxon>
        <taxon>Pezizomycotina</taxon>
        <taxon>Sordariomycetes</taxon>
        <taxon>Sordariomycetidae</taxon>
        <taxon>Coniochaetales</taxon>
        <taxon>Coniochaetaceae</taxon>
        <taxon>Coniochaeta</taxon>
    </lineage>
</organism>
<evidence type="ECO:0000259" key="1">
    <source>
        <dbReference type="PROSITE" id="PS51767"/>
    </source>
</evidence>
<reference evidence="2 3" key="1">
    <citation type="submission" date="2018-08" db="EMBL/GenBank/DDBJ databases">
        <title>Draft genome of the lignicolous fungus Coniochaeta pulveracea.</title>
        <authorList>
            <person name="Borstlap C.J."/>
            <person name="De Witt R.N."/>
            <person name="Botha A."/>
            <person name="Volschenk H."/>
        </authorList>
    </citation>
    <scope>NUCLEOTIDE SEQUENCE [LARGE SCALE GENOMIC DNA]</scope>
    <source>
        <strain evidence="2 3">CAB683</strain>
    </source>
</reference>
<evidence type="ECO:0000313" key="2">
    <source>
        <dbReference type="EMBL" id="RKU49575.1"/>
    </source>
</evidence>
<dbReference type="Pfam" id="PF00026">
    <property type="entry name" value="Asp"/>
    <property type="match status" value="1"/>
</dbReference>
<dbReference type="AlphaFoldDB" id="A0A420YP51"/>
<gene>
    <name evidence="2" type="ORF">DL546_009383</name>
</gene>
<sequence length="396" mass="42430">MGLCGSSCRVFSGQHNHTTGNPAKPALVSALVVPKETESVACSIFNHPECNSEGNDGPWSTFDIRVGTPEQYLRVLPSTAAPYSIVALADVGCIQDVWSVPVPGDCAVSRGNLFMMNTSSTWQNVGVYSTNADGVGLDANLGVDQRAQWGFDHLGLGLTGPGLENQTIAGIATPSPFYLGVLGLNDQPFNFSSLGNSSAPSLFRALKDQKKIPSLSWSYTAGALYRLKNVYGQLIFGGYDTSRFEENTVSFTMAGDITRDLVAALQSISFSGQTSATLLSNSIDIFIDSTDPNLWLPGDVVDAFEKAFELTLDQASGLYLINDTHHTDLINQNAQITFRLSDVETGGDTVAVTLPYKAFDLTAGPPLVANSSHYFPLKRAANATQYTLGRTFLQEA</sequence>
<keyword evidence="3" id="KW-1185">Reference proteome</keyword>
<accession>A0A420YP51</accession>